<dbReference type="STRING" id="84645.A0A498N4V4"/>
<dbReference type="AlphaFoldDB" id="A0A498N4V4"/>
<evidence type="ECO:0000313" key="3">
    <source>
        <dbReference type="Proteomes" id="UP000290572"/>
    </source>
</evidence>
<reference evidence="2 3" key="1">
    <citation type="submission" date="2018-03" db="EMBL/GenBank/DDBJ databases">
        <title>Draft genome sequence of Rohu Carp (Labeo rohita).</title>
        <authorList>
            <person name="Das P."/>
            <person name="Kushwaha B."/>
            <person name="Joshi C.G."/>
            <person name="Kumar D."/>
            <person name="Nagpure N.S."/>
            <person name="Sahoo L."/>
            <person name="Das S.P."/>
            <person name="Bit A."/>
            <person name="Patnaik S."/>
            <person name="Meher P.K."/>
            <person name="Jayasankar P."/>
            <person name="Koringa P.G."/>
            <person name="Patel N.V."/>
            <person name="Hinsu A.T."/>
            <person name="Kumar R."/>
            <person name="Pandey M."/>
            <person name="Agarwal S."/>
            <person name="Srivastava S."/>
            <person name="Singh M."/>
            <person name="Iquebal M.A."/>
            <person name="Jaiswal S."/>
            <person name="Angadi U.B."/>
            <person name="Kumar N."/>
            <person name="Raza M."/>
            <person name="Shah T.M."/>
            <person name="Rai A."/>
            <person name="Jena J.K."/>
        </authorList>
    </citation>
    <scope>NUCLEOTIDE SEQUENCE [LARGE SCALE GENOMIC DNA]</scope>
    <source>
        <strain evidence="2">DASCIFA01</strain>
        <tissue evidence="2">Testis</tissue>
    </source>
</reference>
<organism evidence="2 3">
    <name type="scientific">Labeo rohita</name>
    <name type="common">Indian major carp</name>
    <name type="synonym">Cyprinus rohita</name>
    <dbReference type="NCBI Taxonomy" id="84645"/>
    <lineage>
        <taxon>Eukaryota</taxon>
        <taxon>Metazoa</taxon>
        <taxon>Chordata</taxon>
        <taxon>Craniata</taxon>
        <taxon>Vertebrata</taxon>
        <taxon>Euteleostomi</taxon>
        <taxon>Actinopterygii</taxon>
        <taxon>Neopterygii</taxon>
        <taxon>Teleostei</taxon>
        <taxon>Ostariophysi</taxon>
        <taxon>Cypriniformes</taxon>
        <taxon>Cyprinidae</taxon>
        <taxon>Labeoninae</taxon>
        <taxon>Labeonini</taxon>
        <taxon>Labeo</taxon>
    </lineage>
</organism>
<evidence type="ECO:0000256" key="1">
    <source>
        <dbReference type="SAM" id="MobiDB-lite"/>
    </source>
</evidence>
<sequence>MSHSGLYPPAAPPYSSLHNPGLYAPQYLPYAVPSYPAISGSAQQVRHAEPPPVPTTLHQTSLSTVKSRYDHRALIYNLVESHPRPYCVKVRKLCKALIQYTGLAFLSMDSCS</sequence>
<dbReference type="Proteomes" id="UP000290572">
    <property type="component" value="Unassembled WGS sequence"/>
</dbReference>
<proteinExistence type="predicted"/>
<evidence type="ECO:0000313" key="2">
    <source>
        <dbReference type="EMBL" id="RXN29158.1"/>
    </source>
</evidence>
<gene>
    <name evidence="2" type="ORF">ROHU_018887</name>
</gene>
<feature type="region of interest" description="Disordered" evidence="1">
    <location>
        <begin position="41"/>
        <end position="62"/>
    </location>
</feature>
<keyword evidence="3" id="KW-1185">Reference proteome</keyword>
<protein>
    <submittedName>
        <fullName evidence="2">Serine arginine repetitive matrix 2-like protein</fullName>
    </submittedName>
</protein>
<comment type="caution">
    <text evidence="2">The sequence shown here is derived from an EMBL/GenBank/DDBJ whole genome shotgun (WGS) entry which is preliminary data.</text>
</comment>
<accession>A0A498N4V4</accession>
<dbReference type="EMBL" id="QBIY01011822">
    <property type="protein sequence ID" value="RXN29158.1"/>
    <property type="molecule type" value="Genomic_DNA"/>
</dbReference>
<name>A0A498N4V4_LABRO</name>